<dbReference type="InterPro" id="IPR029261">
    <property type="entry name" value="Transposase_Znf"/>
</dbReference>
<dbReference type="Pfam" id="PF14690">
    <property type="entry name" value="Zn_ribbon_ISL3"/>
    <property type="match status" value="1"/>
</dbReference>
<comment type="caution">
    <text evidence="2">The sequence shown here is derived from an EMBL/GenBank/DDBJ whole genome shotgun (WGS) entry which is preliminary data.</text>
</comment>
<evidence type="ECO:0000313" key="2">
    <source>
        <dbReference type="EMBL" id="MPY56390.1"/>
    </source>
</evidence>
<feature type="domain" description="HTH IS21-type" evidence="1">
    <location>
        <begin position="227"/>
        <end position="290"/>
    </location>
</feature>
<dbReference type="PROSITE" id="PS50531">
    <property type="entry name" value="HTH_IS21"/>
    <property type="match status" value="1"/>
</dbReference>
<keyword evidence="3" id="KW-1185">Reference proteome</keyword>
<evidence type="ECO:0000259" key="1">
    <source>
        <dbReference type="PROSITE" id="PS50531"/>
    </source>
</evidence>
<dbReference type="Pfam" id="PF01610">
    <property type="entry name" value="DDE_Tnp_ISL3"/>
    <property type="match status" value="2"/>
</dbReference>
<protein>
    <submittedName>
        <fullName evidence="2">ISL3 family transposase</fullName>
    </submittedName>
</protein>
<dbReference type="PANTHER" id="PTHR33498:SF1">
    <property type="entry name" value="TRANSPOSASE FOR INSERTION SEQUENCE ELEMENT IS1557"/>
    <property type="match status" value="1"/>
</dbReference>
<proteinExistence type="predicted"/>
<name>A0A5N8XA59_9ACTN</name>
<dbReference type="InterPro" id="IPR047951">
    <property type="entry name" value="Transpos_ISL3"/>
</dbReference>
<dbReference type="AlphaFoldDB" id="A0A5N8XA59"/>
<dbReference type="OrthoDB" id="3238779at2"/>
<dbReference type="EMBL" id="VJZC01000014">
    <property type="protein sequence ID" value="MPY56390.1"/>
    <property type="molecule type" value="Genomic_DNA"/>
</dbReference>
<sequence>MRDVNCLVGTVFSGLSALVIENVTNQDEAIRLSARTRHEAVSCPKCGTPTSRVHGFHERTVADLAVDGRRVVVSVRVRRLVCPVLGCPRQTFREQVPVTRLPLPPLRVPRVLGVDDFALKRRHRYATILTDAETGERIDVLPGRSADTLETWLREHPGAQIVCRDGSGAYGEAVRRALPDAVQVSDRWHIWKNLCDKALAEVRSHSSCWATVNPPRPAGVHEQTTRERWQQIHDLLGKGVGLLECARRLNLALNTVKRYARTQEPEALRRAPRYRPTLVDPYRDHLRARRAADPAVPVLHLFHEIKELGYTGSLNLLYRYITQGRAEGNRPVLTPRRFARLLLTRPDNLRDKDTELLRELISACPEMTELARLVRQFAALLTPATDNAIRLTEWINAVRATDLPHLHAFANGLELDRTAVDAGVTLPHHNGRTEGVNTRTKRIMRQIHGRAGFTLLRHRILLQ</sequence>
<dbReference type="InterPro" id="IPR002560">
    <property type="entry name" value="Transposase_DDE"/>
</dbReference>
<dbReference type="PANTHER" id="PTHR33498">
    <property type="entry name" value="TRANSPOSASE FOR INSERTION SEQUENCE ELEMENT IS1557"/>
    <property type="match status" value="1"/>
</dbReference>
<accession>A0A5N8XA59</accession>
<reference evidence="2 3" key="1">
    <citation type="submission" date="2019-07" db="EMBL/GenBank/DDBJ databases">
        <title>New species of Amycolatopsis and Streptomyces.</title>
        <authorList>
            <person name="Duangmal K."/>
            <person name="Teo W.F.A."/>
            <person name="Lipun K."/>
        </authorList>
    </citation>
    <scope>NUCLEOTIDE SEQUENCE [LARGE SCALE GENOMIC DNA]</scope>
    <source>
        <strain evidence="2 3">NBRC 106415</strain>
    </source>
</reference>
<dbReference type="InterPro" id="IPR017894">
    <property type="entry name" value="HTH_IS21_transposase_type"/>
</dbReference>
<evidence type="ECO:0000313" key="3">
    <source>
        <dbReference type="Proteomes" id="UP000400924"/>
    </source>
</evidence>
<dbReference type="NCBIfam" id="NF033550">
    <property type="entry name" value="transpos_ISL3"/>
    <property type="match status" value="1"/>
</dbReference>
<organism evidence="2 3">
    <name type="scientific">Streptomyces spongiae</name>
    <dbReference type="NCBI Taxonomy" id="565072"/>
    <lineage>
        <taxon>Bacteria</taxon>
        <taxon>Bacillati</taxon>
        <taxon>Actinomycetota</taxon>
        <taxon>Actinomycetes</taxon>
        <taxon>Kitasatosporales</taxon>
        <taxon>Streptomycetaceae</taxon>
        <taxon>Streptomyces</taxon>
    </lineage>
</organism>
<dbReference type="Proteomes" id="UP000400924">
    <property type="component" value="Unassembled WGS sequence"/>
</dbReference>
<gene>
    <name evidence="2" type="ORF">FNH08_04145</name>
</gene>